<sequence length="171" mass="17729">MSNIPDQKGDLNTRTLSVKRMAYMAVFIALSAVGAMVKIPSPVGTIGLDSAPGYFCGLALGYVEGICVIFMGHLITSGIMGFPLGIPIHFFIALQLALWVTVFVWVSRRFGAVPGAIVAVVLNGGVSAFTMALVGGMGAVLGTMPFLIAGSLVNVAIAVISHRVVHAGKLV</sequence>
<dbReference type="RefSeq" id="WP_084071659.1">
    <property type="nucleotide sequence ID" value="NZ_FWXY01000035.1"/>
</dbReference>
<dbReference type="Proteomes" id="UP000192418">
    <property type="component" value="Unassembled WGS sequence"/>
</dbReference>
<organism evidence="2 3">
    <name type="scientific">Desulfocicer vacuolatum DSM 3385</name>
    <dbReference type="NCBI Taxonomy" id="1121400"/>
    <lineage>
        <taxon>Bacteria</taxon>
        <taxon>Pseudomonadati</taxon>
        <taxon>Thermodesulfobacteriota</taxon>
        <taxon>Desulfobacteria</taxon>
        <taxon>Desulfobacterales</taxon>
        <taxon>Desulfobacteraceae</taxon>
        <taxon>Desulfocicer</taxon>
    </lineage>
</organism>
<keyword evidence="3" id="KW-1185">Reference proteome</keyword>
<protein>
    <submittedName>
        <fullName evidence="2">Alpha-ribazole transporter</fullName>
    </submittedName>
</protein>
<dbReference type="Gene3D" id="1.10.1760.20">
    <property type="match status" value="1"/>
</dbReference>
<feature type="transmembrane region" description="Helical" evidence="1">
    <location>
        <begin position="112"/>
        <end position="134"/>
    </location>
</feature>
<dbReference type="STRING" id="1121400.SAMN02746065_13524"/>
<proteinExistence type="predicted"/>
<evidence type="ECO:0000313" key="3">
    <source>
        <dbReference type="Proteomes" id="UP000192418"/>
    </source>
</evidence>
<name>A0A1W2EN08_9BACT</name>
<feature type="transmembrane region" description="Helical" evidence="1">
    <location>
        <begin position="51"/>
        <end position="72"/>
    </location>
</feature>
<keyword evidence="1" id="KW-1133">Transmembrane helix</keyword>
<feature type="transmembrane region" description="Helical" evidence="1">
    <location>
        <begin position="84"/>
        <end position="106"/>
    </location>
</feature>
<feature type="transmembrane region" description="Helical" evidence="1">
    <location>
        <begin position="146"/>
        <end position="165"/>
    </location>
</feature>
<feature type="transmembrane region" description="Helical" evidence="1">
    <location>
        <begin position="21"/>
        <end position="39"/>
    </location>
</feature>
<gene>
    <name evidence="2" type="ORF">SAMN02746065_13524</name>
</gene>
<accession>A0A1W2EN08</accession>
<keyword evidence="1" id="KW-0812">Transmembrane</keyword>
<dbReference type="EMBL" id="FWXY01000035">
    <property type="protein sequence ID" value="SMD10666.1"/>
    <property type="molecule type" value="Genomic_DNA"/>
</dbReference>
<reference evidence="2 3" key="1">
    <citation type="submission" date="2017-04" db="EMBL/GenBank/DDBJ databases">
        <authorList>
            <person name="Afonso C.L."/>
            <person name="Miller P.J."/>
            <person name="Scott M.A."/>
            <person name="Spackman E."/>
            <person name="Goraichik I."/>
            <person name="Dimitrov K.M."/>
            <person name="Suarez D.L."/>
            <person name="Swayne D.E."/>
        </authorList>
    </citation>
    <scope>NUCLEOTIDE SEQUENCE [LARGE SCALE GENOMIC DNA]</scope>
    <source>
        <strain evidence="2 3">DSM 3385</strain>
    </source>
</reference>
<evidence type="ECO:0000313" key="2">
    <source>
        <dbReference type="EMBL" id="SMD10666.1"/>
    </source>
</evidence>
<dbReference type="OrthoDB" id="5431035at2"/>
<evidence type="ECO:0000256" key="1">
    <source>
        <dbReference type="SAM" id="Phobius"/>
    </source>
</evidence>
<keyword evidence="1" id="KW-0472">Membrane</keyword>
<dbReference type="AlphaFoldDB" id="A0A1W2EN08"/>